<dbReference type="InterPro" id="IPR001254">
    <property type="entry name" value="Trypsin_dom"/>
</dbReference>
<dbReference type="InterPro" id="IPR033116">
    <property type="entry name" value="TRYPSIN_SER"/>
</dbReference>
<dbReference type="PANTHER" id="PTHR24276:SF98">
    <property type="entry name" value="FI18310P1-RELATED"/>
    <property type="match status" value="1"/>
</dbReference>
<evidence type="ECO:0000256" key="8">
    <source>
        <dbReference type="RuleBase" id="RU363034"/>
    </source>
</evidence>
<name>A0A6P8WWS8_DROAB</name>
<accession>A0A6P8WWS8</accession>
<keyword evidence="5 8" id="KW-0720">Serine protease</keyword>
<dbReference type="RefSeq" id="XP_034102990.1">
    <property type="nucleotide sequence ID" value="XM_034247099.2"/>
</dbReference>
<dbReference type="PROSITE" id="PS00134">
    <property type="entry name" value="TRYPSIN_HIS"/>
    <property type="match status" value="1"/>
</dbReference>
<dbReference type="InterPro" id="IPR050430">
    <property type="entry name" value="Peptidase_S1"/>
</dbReference>
<feature type="signal peptide" evidence="9">
    <location>
        <begin position="1"/>
        <end position="15"/>
    </location>
</feature>
<dbReference type="GeneID" id="117567250"/>
<reference evidence="12" key="1">
    <citation type="submission" date="2025-08" db="UniProtKB">
        <authorList>
            <consortium name="RefSeq"/>
        </authorList>
    </citation>
    <scope>IDENTIFICATION</scope>
    <source>
        <strain evidence="12">15112-1751.03</strain>
        <tissue evidence="12">Whole Adult</tissue>
    </source>
</reference>
<evidence type="ECO:0000256" key="4">
    <source>
        <dbReference type="ARBA" id="ARBA00022801"/>
    </source>
</evidence>
<dbReference type="InterPro" id="IPR043504">
    <property type="entry name" value="Peptidase_S1_PA_chymotrypsin"/>
</dbReference>
<dbReference type="OrthoDB" id="5565075at2759"/>
<evidence type="ECO:0000256" key="1">
    <source>
        <dbReference type="ARBA" id="ARBA00007664"/>
    </source>
</evidence>
<keyword evidence="3 9" id="KW-0732">Signal</keyword>
<dbReference type="InterPro" id="IPR018114">
    <property type="entry name" value="TRYPSIN_HIS"/>
</dbReference>
<dbReference type="PANTHER" id="PTHR24276">
    <property type="entry name" value="POLYSERASE-RELATED"/>
    <property type="match status" value="1"/>
</dbReference>
<dbReference type="FunFam" id="2.40.10.10:FF:000025">
    <property type="entry name" value="serine proteases 1/2"/>
    <property type="match status" value="1"/>
</dbReference>
<proteinExistence type="inferred from homology"/>
<evidence type="ECO:0000256" key="3">
    <source>
        <dbReference type="ARBA" id="ARBA00022729"/>
    </source>
</evidence>
<feature type="domain" description="Peptidase S1" evidence="10">
    <location>
        <begin position="32"/>
        <end position="255"/>
    </location>
</feature>
<protein>
    <submittedName>
        <fullName evidence="12">Serine protease 1-like</fullName>
    </submittedName>
</protein>
<dbReference type="Pfam" id="PF00089">
    <property type="entry name" value="Trypsin"/>
    <property type="match status" value="1"/>
</dbReference>
<dbReference type="InterPro" id="IPR009003">
    <property type="entry name" value="Peptidase_S1_PA"/>
</dbReference>
<evidence type="ECO:0000256" key="9">
    <source>
        <dbReference type="SAM" id="SignalP"/>
    </source>
</evidence>
<comment type="similarity">
    <text evidence="1">Belongs to the peptidase S1 family.</text>
</comment>
<sequence>MKFAFGVLFLGVAFAATTPGAPSEDFIPDNIITNGYTAPEGKAPYIVFLTFRSGDWNAWCGGSIIGNNWVITASHCTKPYNSVTIYYGSLQRNQGQVVLTVSGNNNIINHSSDDIALIRTPHVNFNNAINRVRLPSFSDRNNRYVNRWTTACGWGRTTITNTPDRLMCVDSQVISNAQCRRTYNSNWVKDQILCVSTTGGRSICAGDSGGPLVTRGDKILIGVTNFYNEGGCTTGKPSGFARVTSHLDWIRQHTGISY</sequence>
<evidence type="ECO:0000256" key="6">
    <source>
        <dbReference type="ARBA" id="ARBA00023145"/>
    </source>
</evidence>
<evidence type="ECO:0000313" key="12">
    <source>
        <dbReference type="RefSeq" id="XP_034102990.1"/>
    </source>
</evidence>
<keyword evidence="11" id="KW-1185">Reference proteome</keyword>
<dbReference type="SMART" id="SM00020">
    <property type="entry name" value="Tryp_SPc"/>
    <property type="match status" value="1"/>
</dbReference>
<organism evidence="11 12">
    <name type="scientific">Drosophila albomicans</name>
    <name type="common">Fruit fly</name>
    <dbReference type="NCBI Taxonomy" id="7291"/>
    <lineage>
        <taxon>Eukaryota</taxon>
        <taxon>Metazoa</taxon>
        <taxon>Ecdysozoa</taxon>
        <taxon>Arthropoda</taxon>
        <taxon>Hexapoda</taxon>
        <taxon>Insecta</taxon>
        <taxon>Pterygota</taxon>
        <taxon>Neoptera</taxon>
        <taxon>Endopterygota</taxon>
        <taxon>Diptera</taxon>
        <taxon>Brachycera</taxon>
        <taxon>Muscomorpha</taxon>
        <taxon>Ephydroidea</taxon>
        <taxon>Drosophilidae</taxon>
        <taxon>Drosophila</taxon>
    </lineage>
</organism>
<dbReference type="AlphaFoldDB" id="A0A6P8WWS8"/>
<evidence type="ECO:0000256" key="7">
    <source>
        <dbReference type="ARBA" id="ARBA00023157"/>
    </source>
</evidence>
<dbReference type="PRINTS" id="PR00722">
    <property type="entry name" value="CHYMOTRYPSIN"/>
</dbReference>
<dbReference type="InterPro" id="IPR001314">
    <property type="entry name" value="Peptidase_S1A"/>
</dbReference>
<dbReference type="GO" id="GO:0006508">
    <property type="term" value="P:proteolysis"/>
    <property type="evidence" value="ECO:0007669"/>
    <property type="project" value="UniProtKB-KW"/>
</dbReference>
<gene>
    <name evidence="12" type="primary">LOC117567250</name>
</gene>
<dbReference type="PROSITE" id="PS50240">
    <property type="entry name" value="TRYPSIN_DOM"/>
    <property type="match status" value="1"/>
</dbReference>
<dbReference type="GO" id="GO:0004252">
    <property type="term" value="F:serine-type endopeptidase activity"/>
    <property type="evidence" value="ECO:0007669"/>
    <property type="project" value="InterPro"/>
</dbReference>
<evidence type="ECO:0000259" key="10">
    <source>
        <dbReference type="PROSITE" id="PS50240"/>
    </source>
</evidence>
<dbReference type="SUPFAM" id="SSF50494">
    <property type="entry name" value="Trypsin-like serine proteases"/>
    <property type="match status" value="1"/>
</dbReference>
<dbReference type="CDD" id="cd00190">
    <property type="entry name" value="Tryp_SPc"/>
    <property type="match status" value="1"/>
</dbReference>
<evidence type="ECO:0000256" key="5">
    <source>
        <dbReference type="ARBA" id="ARBA00022825"/>
    </source>
</evidence>
<keyword evidence="2 8" id="KW-0645">Protease</keyword>
<dbReference type="Proteomes" id="UP000515160">
    <property type="component" value="Chromosome 3"/>
</dbReference>
<feature type="chain" id="PRO_5028221413" evidence="9">
    <location>
        <begin position="16"/>
        <end position="258"/>
    </location>
</feature>
<evidence type="ECO:0000256" key="2">
    <source>
        <dbReference type="ARBA" id="ARBA00022670"/>
    </source>
</evidence>
<keyword evidence="6" id="KW-0865">Zymogen</keyword>
<dbReference type="Gene3D" id="2.40.10.10">
    <property type="entry name" value="Trypsin-like serine proteases"/>
    <property type="match status" value="2"/>
</dbReference>
<evidence type="ECO:0000313" key="11">
    <source>
        <dbReference type="Proteomes" id="UP000515160"/>
    </source>
</evidence>
<dbReference type="PROSITE" id="PS00135">
    <property type="entry name" value="TRYPSIN_SER"/>
    <property type="match status" value="1"/>
</dbReference>
<keyword evidence="4 8" id="KW-0378">Hydrolase</keyword>
<keyword evidence="7" id="KW-1015">Disulfide bond</keyword>